<comment type="caution">
    <text evidence="1">The sequence shown here is derived from an EMBL/GenBank/DDBJ whole genome shotgun (WGS) entry which is preliminary data.</text>
</comment>
<gene>
    <name evidence="1" type="ORF">E4M00_16155</name>
</gene>
<dbReference type="AlphaFoldDB" id="A0A4Y9QTR0"/>
<dbReference type="Proteomes" id="UP000298127">
    <property type="component" value="Unassembled WGS sequence"/>
</dbReference>
<dbReference type="RefSeq" id="WP_135121502.1">
    <property type="nucleotide sequence ID" value="NZ_SPQZ01000007.1"/>
</dbReference>
<reference evidence="1 2" key="1">
    <citation type="journal article" date="2018" name="J. Microbiol.">
        <title>Leifsonia flava sp. nov., a novel actinobacterium isolated from the rhizosphere of Aquilegia viridiflora.</title>
        <authorList>
            <person name="Cai Y."/>
            <person name="Tao W.Z."/>
            <person name="Ma Y.J."/>
            <person name="Cheng J."/>
            <person name="Zhang M.Y."/>
            <person name="Zhang Y.X."/>
        </authorList>
    </citation>
    <scope>NUCLEOTIDE SEQUENCE [LARGE SCALE GENOMIC DNA]</scope>
    <source>
        <strain evidence="1 2">SYP-B2174</strain>
    </source>
</reference>
<proteinExistence type="predicted"/>
<evidence type="ECO:0000313" key="2">
    <source>
        <dbReference type="Proteomes" id="UP000298127"/>
    </source>
</evidence>
<dbReference type="EMBL" id="SPQZ01000007">
    <property type="protein sequence ID" value="TFV95188.1"/>
    <property type="molecule type" value="Genomic_DNA"/>
</dbReference>
<keyword evidence="2" id="KW-1185">Reference proteome</keyword>
<sequence length="108" mass="11790">MTEYLYDLSGDWIAFRATTESTYLFDPTGEWIGWFPWGDAEAVTPDGDYLGTIVDDRLVRAYGHSSRGYPAYPGAPAFPGLPYNPGQAAFIGTLGGYEDASVRHTLSA</sequence>
<protein>
    <submittedName>
        <fullName evidence="1">Uncharacterized protein</fullName>
    </submittedName>
</protein>
<name>A0A4Y9QTR0_9MICO</name>
<organism evidence="1 2">
    <name type="scientific">Orlajensenia leifsoniae</name>
    <dbReference type="NCBI Taxonomy" id="2561933"/>
    <lineage>
        <taxon>Bacteria</taxon>
        <taxon>Bacillati</taxon>
        <taxon>Actinomycetota</taxon>
        <taxon>Actinomycetes</taxon>
        <taxon>Micrococcales</taxon>
        <taxon>Microbacteriaceae</taxon>
        <taxon>Orlajensenia</taxon>
    </lineage>
</organism>
<evidence type="ECO:0000313" key="1">
    <source>
        <dbReference type="EMBL" id="TFV95188.1"/>
    </source>
</evidence>
<accession>A0A4Y9QTR0</accession>